<name>A0A1K0IFX6_CUPNE</name>
<protein>
    <submittedName>
        <fullName evidence="1">Uncharacterized protein</fullName>
    </submittedName>
</protein>
<reference evidence="1" key="1">
    <citation type="submission" date="2016-09" db="EMBL/GenBank/DDBJ databases">
        <authorList>
            <person name="Capua I."/>
            <person name="De Benedictis P."/>
            <person name="Joannis T."/>
            <person name="Lombin L.H."/>
            <person name="Cattoli G."/>
        </authorList>
    </citation>
    <scope>NUCLEOTIDE SEQUENCE</scope>
    <source>
        <strain evidence="1">B9</strain>
    </source>
</reference>
<gene>
    <name evidence="1" type="ORF">CNECB9_2910003</name>
</gene>
<evidence type="ECO:0000313" key="1">
    <source>
        <dbReference type="EMBL" id="SCU76277.1"/>
    </source>
</evidence>
<sequence>MVIPPKCRKASLIVNFTISPFSDRKHCSLIQMFNLVPQKWRVPVKVTRWTANFPPG</sequence>
<dbReference type="AlphaFoldDB" id="A0A1K0IFX6"/>
<dbReference type="EMBL" id="FMSH01000214">
    <property type="protein sequence ID" value="SCU76277.1"/>
    <property type="molecule type" value="Genomic_DNA"/>
</dbReference>
<proteinExistence type="predicted"/>
<organism evidence="1">
    <name type="scientific">Cupriavidus necator</name>
    <name type="common">Alcaligenes eutrophus</name>
    <name type="synonym">Ralstonia eutropha</name>
    <dbReference type="NCBI Taxonomy" id="106590"/>
    <lineage>
        <taxon>Bacteria</taxon>
        <taxon>Pseudomonadati</taxon>
        <taxon>Pseudomonadota</taxon>
        <taxon>Betaproteobacteria</taxon>
        <taxon>Burkholderiales</taxon>
        <taxon>Burkholderiaceae</taxon>
        <taxon>Cupriavidus</taxon>
    </lineage>
</organism>
<accession>A0A1K0IFX6</accession>